<organism evidence="3 4">
    <name type="scientific">Rhodopirellula baltica WH47</name>
    <dbReference type="NCBI Taxonomy" id="991778"/>
    <lineage>
        <taxon>Bacteria</taxon>
        <taxon>Pseudomonadati</taxon>
        <taxon>Planctomycetota</taxon>
        <taxon>Planctomycetia</taxon>
        <taxon>Pirellulales</taxon>
        <taxon>Pirellulaceae</taxon>
        <taxon>Rhodopirellula</taxon>
    </lineage>
</organism>
<protein>
    <submittedName>
        <fullName evidence="3">Bifunctional DNA primase/polymerase</fullName>
    </submittedName>
</protein>
<sequence>MIKQSMVTPDKAHSPKRSNRSDMASSQLDLARAYVSAGVSVIPLKTDGTKAPALASWNEYRKRFAADDELRRWFRRPAGIGLVCGVQSNGLEVLDFDEDPVETMLEWAKILPEGLLDRLTIVATGGGGFHVPYRCESVTGNTKIAMAAEGGVLIESRGDGGYVVGVGSATRVHSSGKSYWQTAGEPLPSLPTVSADERKLMWMAAAELDERPDAADEFVRKRRAQLRPLTKPDSDTPWGAFDESADWREILEPAGWTTTNGKHWTRAGKTFGTSAVLGTANNGNEILTVFSTNAGELSVEGTGHRNWGKFAAYAALHHEGDRSAAAKAVLAMGFGRAAR</sequence>
<dbReference type="AlphaFoldDB" id="F2AQU3"/>
<dbReference type="SUPFAM" id="SSF56747">
    <property type="entry name" value="Prim-pol domain"/>
    <property type="match status" value="1"/>
</dbReference>
<dbReference type="RefSeq" id="WP_007326004.1">
    <property type="nucleotide sequence ID" value="NZ_AFAR01000120.1"/>
</dbReference>
<evidence type="ECO:0000259" key="2">
    <source>
        <dbReference type="SMART" id="SM00943"/>
    </source>
</evidence>
<dbReference type="InterPro" id="IPR015330">
    <property type="entry name" value="DNA_primase/pol_bifunc_N"/>
</dbReference>
<dbReference type="EMBL" id="AFAR01000120">
    <property type="protein sequence ID" value="EGF27997.1"/>
    <property type="molecule type" value="Genomic_DNA"/>
</dbReference>
<dbReference type="Gene3D" id="3.30.720.160">
    <property type="entry name" value="Bifunctional DNA primase/polymerase, N-terminal"/>
    <property type="match status" value="1"/>
</dbReference>
<gene>
    <name evidence="3" type="ORF">RBWH47_01452</name>
</gene>
<feature type="region of interest" description="Disordered" evidence="1">
    <location>
        <begin position="1"/>
        <end position="22"/>
    </location>
</feature>
<evidence type="ECO:0000313" key="3">
    <source>
        <dbReference type="EMBL" id="EGF27997.1"/>
    </source>
</evidence>
<evidence type="ECO:0000256" key="1">
    <source>
        <dbReference type="SAM" id="MobiDB-lite"/>
    </source>
</evidence>
<dbReference type="Proteomes" id="UP000006222">
    <property type="component" value="Unassembled WGS sequence"/>
</dbReference>
<evidence type="ECO:0000313" key="4">
    <source>
        <dbReference type="Proteomes" id="UP000006222"/>
    </source>
</evidence>
<dbReference type="SMART" id="SM00943">
    <property type="entry name" value="Prim-Pol"/>
    <property type="match status" value="1"/>
</dbReference>
<comment type="caution">
    <text evidence="3">The sequence shown here is derived from an EMBL/GenBank/DDBJ whole genome shotgun (WGS) entry which is preliminary data.</text>
</comment>
<proteinExistence type="predicted"/>
<reference evidence="3 4" key="1">
    <citation type="journal article" date="2013" name="Mar. Genomics">
        <title>Expression of sulfatases in Rhodopirellula baltica and the diversity of sulfatases in the genus Rhodopirellula.</title>
        <authorList>
            <person name="Wegner C.E."/>
            <person name="Richter-Heitmann T."/>
            <person name="Klindworth A."/>
            <person name="Klockow C."/>
            <person name="Richter M."/>
            <person name="Achstetter T."/>
            <person name="Glockner F.O."/>
            <person name="Harder J."/>
        </authorList>
    </citation>
    <scope>NUCLEOTIDE SEQUENCE [LARGE SCALE GENOMIC DNA]</scope>
    <source>
        <strain evidence="3 4">WH47</strain>
    </source>
</reference>
<dbReference type="Pfam" id="PF09250">
    <property type="entry name" value="Prim-Pol"/>
    <property type="match status" value="1"/>
</dbReference>
<feature type="domain" description="DNA primase/polymerase bifunctional N-terminal" evidence="2">
    <location>
        <begin position="31"/>
        <end position="215"/>
    </location>
</feature>
<accession>F2AQU3</accession>
<dbReference type="PATRIC" id="fig|991778.3.peg.2193"/>
<name>F2AQU3_RHOBT</name>